<dbReference type="STRING" id="1732.SAMN02910417_01746"/>
<gene>
    <name evidence="2" type="ORF">SAMN02910417_01746</name>
</gene>
<dbReference type="Proteomes" id="UP000199228">
    <property type="component" value="Unassembled WGS sequence"/>
</dbReference>
<dbReference type="Pfam" id="PF14393">
    <property type="entry name" value="DUF4422"/>
    <property type="match status" value="1"/>
</dbReference>
<reference evidence="2 3" key="1">
    <citation type="submission" date="2016-10" db="EMBL/GenBank/DDBJ databases">
        <authorList>
            <person name="de Groot N.N."/>
        </authorList>
    </citation>
    <scope>NUCLEOTIDE SEQUENCE [LARGE SCALE GENOMIC DNA]</scope>
    <source>
        <strain evidence="2 3">DSM 3217</strain>
    </source>
</reference>
<organism evidence="2 3">
    <name type="scientific">Eubacterium oxidoreducens</name>
    <dbReference type="NCBI Taxonomy" id="1732"/>
    <lineage>
        <taxon>Bacteria</taxon>
        <taxon>Bacillati</taxon>
        <taxon>Bacillota</taxon>
        <taxon>Clostridia</taxon>
        <taxon>Eubacteriales</taxon>
        <taxon>Eubacteriaceae</taxon>
        <taxon>Eubacterium</taxon>
    </lineage>
</organism>
<dbReference type="EMBL" id="FMXR01000012">
    <property type="protein sequence ID" value="SDB23469.1"/>
    <property type="molecule type" value="Genomic_DNA"/>
</dbReference>
<keyword evidence="3" id="KW-1185">Reference proteome</keyword>
<proteinExistence type="predicted"/>
<evidence type="ECO:0000259" key="1">
    <source>
        <dbReference type="Pfam" id="PF14393"/>
    </source>
</evidence>
<name>A0A1G6BS39_EUBOX</name>
<feature type="domain" description="DUF4422" evidence="1">
    <location>
        <begin position="6"/>
        <end position="214"/>
    </location>
</feature>
<dbReference type="InterPro" id="IPR025536">
    <property type="entry name" value="DUF4422"/>
</dbReference>
<accession>A0A1G6BS39</accession>
<evidence type="ECO:0000313" key="3">
    <source>
        <dbReference type="Proteomes" id="UP000199228"/>
    </source>
</evidence>
<sequence length="375" mass="43614">MATTFFVMTHKKFQPPANEAYIPLHVGRALGDDLGYLGDNTGTDQISAENPYFGELTGLYWIWKNYEGQENIATNHYRRFFYDEDGHLMTSAKADELLKTHNIIVSKKATIPQTYREYYAEAHNLRDLEAIGRSIEKIYPGYYPFFEEVLSGHIVYSGNLMIMPRKLYDEYCTWLFTILFDASSEIDVSGYDLYHARVYGFLSEELLLVWAHAKELSVYEATVGFTEEKAETQELKLAVAELLKQGHVKDAQELFNNIMAIRPDLSLPASDFHGEIEKLQPILYIMNLEKENHMSGFLDVSHELPQLFEHYDTTYKILQHISTRSESDEDLTYLATHFFSPAALEVYLAYDPYQQFHSKPLDEPYMREWWQQMSS</sequence>
<dbReference type="OrthoDB" id="9798746at2"/>
<evidence type="ECO:0000313" key="2">
    <source>
        <dbReference type="EMBL" id="SDB23469.1"/>
    </source>
</evidence>
<dbReference type="AlphaFoldDB" id="A0A1G6BS39"/>
<dbReference type="RefSeq" id="WP_090173979.1">
    <property type="nucleotide sequence ID" value="NZ_FMXR01000012.1"/>
</dbReference>
<protein>
    <recommendedName>
        <fullName evidence="1">DUF4422 domain-containing protein</fullName>
    </recommendedName>
</protein>